<dbReference type="InterPro" id="IPR000212">
    <property type="entry name" value="DNA_helicase_UvrD/REP"/>
</dbReference>
<dbReference type="SUPFAM" id="SSF52540">
    <property type="entry name" value="P-loop containing nucleoside triphosphate hydrolases"/>
    <property type="match status" value="1"/>
</dbReference>
<protein>
    <recommendedName>
        <fullName evidence="1">DNA 3'-5' helicase II</fullName>
    </recommendedName>
</protein>
<gene>
    <name evidence="2" type="ORF">AB8S08_11370</name>
</gene>
<dbReference type="EMBL" id="CP165718">
    <property type="protein sequence ID" value="XDV09345.1"/>
    <property type="molecule type" value="Genomic_DNA"/>
</dbReference>
<dbReference type="AlphaFoldDB" id="A0AB39X5K6"/>
<dbReference type="GO" id="GO:0005524">
    <property type="term" value="F:ATP binding"/>
    <property type="evidence" value="ECO:0007669"/>
    <property type="project" value="InterPro"/>
</dbReference>
<name>A0AB39X5K6_9GAMM</name>
<dbReference type="RefSeq" id="WP_369742813.1">
    <property type="nucleotide sequence ID" value="NZ_CP165718.1"/>
</dbReference>
<dbReference type="GO" id="GO:0000725">
    <property type="term" value="P:recombinational repair"/>
    <property type="evidence" value="ECO:0007669"/>
    <property type="project" value="TreeGrafter"/>
</dbReference>
<dbReference type="Pfam" id="PF13245">
    <property type="entry name" value="AAA_19"/>
    <property type="match status" value="1"/>
</dbReference>
<dbReference type="GO" id="GO:0043138">
    <property type="term" value="F:3'-5' DNA helicase activity"/>
    <property type="evidence" value="ECO:0007669"/>
    <property type="project" value="TreeGrafter"/>
</dbReference>
<sequence>MNERIIRLPELSDEQFKVLGKPKEGFWLLLGGPGTGKSVLVMQRLKQLSASGDALFLAYNKVLHSYCQQVMRTSFGDNAMKITTSTIFKWLGEFYDEQVKQGRKLPKLPAAQSDYDIDYEVMEASVRASDHAKVNKGVYLVVDEGQDMPEGFYNFLVSVGFENIFVAADFNQTITERQSTREELVDALALSNNDVLTLKENYRNSSEIAKFSQFFYSDKSTPPSNEPTRVAGFIPTLLKCKYRLHAIKLILREADNDPRKLIGVIVGDHKDREFYISRLRTLGMNLENPRPTVATYKNSHDTVEIDFAHGGIVVLCDASVKGLEFDVVYVCLDSIWKIKSSVDEVAFKKSMYVNASRAKEKLFLLKNLQENRELMERLPNDPELMQIGNLDE</sequence>
<dbReference type="GO" id="GO:0003677">
    <property type="term" value="F:DNA binding"/>
    <property type="evidence" value="ECO:0007669"/>
    <property type="project" value="InterPro"/>
</dbReference>
<dbReference type="Gene3D" id="3.40.50.300">
    <property type="entry name" value="P-loop containing nucleotide triphosphate hydrolases"/>
    <property type="match status" value="2"/>
</dbReference>
<reference evidence="2" key="1">
    <citation type="submission" date="2024-07" db="EMBL/GenBank/DDBJ databases">
        <title>Whole genome sequence of bacterial strains from algal surface.</title>
        <authorList>
            <person name="Kumar P."/>
        </authorList>
    </citation>
    <scope>NUCLEOTIDE SEQUENCE</scope>
    <source>
        <strain evidence="2">PP-1MA</strain>
    </source>
</reference>
<dbReference type="PANTHER" id="PTHR11070:SF2">
    <property type="entry name" value="ATP-DEPENDENT DNA HELICASE SRS2"/>
    <property type="match status" value="1"/>
</dbReference>
<dbReference type="PANTHER" id="PTHR11070">
    <property type="entry name" value="UVRD / RECB / PCRA DNA HELICASE FAMILY MEMBER"/>
    <property type="match status" value="1"/>
</dbReference>
<evidence type="ECO:0000313" key="2">
    <source>
        <dbReference type="EMBL" id="XDV09345.1"/>
    </source>
</evidence>
<proteinExistence type="predicted"/>
<evidence type="ECO:0000256" key="1">
    <source>
        <dbReference type="ARBA" id="ARBA00034923"/>
    </source>
</evidence>
<dbReference type="InterPro" id="IPR027417">
    <property type="entry name" value="P-loop_NTPase"/>
</dbReference>
<organism evidence="2">
    <name type="scientific">Pseudidiomarina sp. PP-1MA</name>
    <dbReference type="NCBI Taxonomy" id="3237706"/>
    <lineage>
        <taxon>Bacteria</taxon>
        <taxon>Pseudomonadati</taxon>
        <taxon>Pseudomonadota</taxon>
        <taxon>Gammaproteobacteria</taxon>
        <taxon>Alteromonadales</taxon>
        <taxon>Idiomarinaceae</taxon>
        <taxon>Pseudidiomarina</taxon>
    </lineage>
</organism>
<accession>A0AB39X5K6</accession>